<organism evidence="2 3">
    <name type="scientific">Planosporangium thailandense</name>
    <dbReference type="NCBI Taxonomy" id="765197"/>
    <lineage>
        <taxon>Bacteria</taxon>
        <taxon>Bacillati</taxon>
        <taxon>Actinomycetota</taxon>
        <taxon>Actinomycetes</taxon>
        <taxon>Micromonosporales</taxon>
        <taxon>Micromonosporaceae</taxon>
        <taxon>Planosporangium</taxon>
    </lineage>
</organism>
<keyword evidence="3" id="KW-1185">Reference proteome</keyword>
<dbReference type="InterPro" id="IPR036471">
    <property type="entry name" value="Colicin_D_sf"/>
</dbReference>
<feature type="domain" description="Colicin D immunity protein" evidence="1">
    <location>
        <begin position="4"/>
        <end position="78"/>
    </location>
</feature>
<sequence length="84" mass="9691">MRDLVSGNVSAPEFARSWLAGRRRALDAEERVREQFDRILTRVFYLLDDYVIDPTLRGPEDLTDEDLVAEVRAVLAELNALDER</sequence>
<name>A0ABX0XT06_9ACTN</name>
<dbReference type="EMBL" id="JAATVY010000001">
    <property type="protein sequence ID" value="NJC68420.1"/>
    <property type="molecule type" value="Genomic_DNA"/>
</dbReference>
<protein>
    <recommendedName>
        <fullName evidence="1">Colicin D immunity protein domain-containing protein</fullName>
    </recommendedName>
</protein>
<dbReference type="Pfam" id="PF09204">
    <property type="entry name" value="Colicin_immun"/>
    <property type="match status" value="1"/>
</dbReference>
<gene>
    <name evidence="2" type="ORF">HC031_01585</name>
</gene>
<comment type="caution">
    <text evidence="2">The sequence shown here is derived from an EMBL/GenBank/DDBJ whole genome shotgun (WGS) entry which is preliminary data.</text>
</comment>
<dbReference type="RefSeq" id="WP_167923299.1">
    <property type="nucleotide sequence ID" value="NZ_JAATVY010000001.1"/>
</dbReference>
<evidence type="ECO:0000313" key="2">
    <source>
        <dbReference type="EMBL" id="NJC68420.1"/>
    </source>
</evidence>
<dbReference type="InterPro" id="IPR015287">
    <property type="entry name" value="Colicin_D_immunity_dom"/>
</dbReference>
<evidence type="ECO:0000259" key="1">
    <source>
        <dbReference type="Pfam" id="PF09204"/>
    </source>
</evidence>
<reference evidence="2 3" key="1">
    <citation type="submission" date="2020-03" db="EMBL/GenBank/DDBJ databases">
        <title>WGS of the type strain of Planosporangium spp.</title>
        <authorList>
            <person name="Thawai C."/>
        </authorList>
    </citation>
    <scope>NUCLEOTIDE SEQUENCE [LARGE SCALE GENOMIC DNA]</scope>
    <source>
        <strain evidence="2 3">TBRC 5610</strain>
    </source>
</reference>
<proteinExistence type="predicted"/>
<accession>A0ABX0XT06</accession>
<dbReference type="Proteomes" id="UP000722989">
    <property type="component" value="Unassembled WGS sequence"/>
</dbReference>
<dbReference type="Gene3D" id="1.20.120.650">
    <property type="entry name" value="Colicin D"/>
    <property type="match status" value="1"/>
</dbReference>
<evidence type="ECO:0000313" key="3">
    <source>
        <dbReference type="Proteomes" id="UP000722989"/>
    </source>
</evidence>